<dbReference type="Proteomes" id="UP000175829">
    <property type="component" value="Unassembled WGS sequence"/>
</dbReference>
<dbReference type="SUPFAM" id="SSF52402">
    <property type="entry name" value="Adenine nucleotide alpha hydrolases-like"/>
    <property type="match status" value="2"/>
</dbReference>
<evidence type="ECO:0000259" key="3">
    <source>
        <dbReference type="Pfam" id="PF00582"/>
    </source>
</evidence>
<sequence length="303" mass="31898">MSESNERPAGISAPADGVGRVVVGVDGSPHSLRALDRAADEAERRGAELEVLCGGVPARRGAYPETEADRERMRQATREVAESAAERARERVPGLTVVATGVSEPAADALVGRSRTAELTVVGTRGHGGFRGLLLGSVSLRLAAHAAGPLMVVRGALPEPGAAPGDVVVGVKSGSATQPVEYGFQAAQRSGAAVRVAHCWIYPMLPGVALRLSPQEPSTETKRAEQFVADTLRPFRKRYPQVPLSAEQHQGQPAEHLIKLSEGADTVVLGVRRQARRLSLQVGPVVHAVLHHAKCSVVLIPVP</sequence>
<dbReference type="Gene3D" id="3.40.50.620">
    <property type="entry name" value="HUPs"/>
    <property type="match status" value="2"/>
</dbReference>
<dbReference type="EMBL" id="LJGV01000022">
    <property type="protein sequence ID" value="OEU99464.1"/>
    <property type="molecule type" value="Genomic_DNA"/>
</dbReference>
<gene>
    <name evidence="4" type="ORF">AN217_18430</name>
</gene>
<dbReference type="AlphaFoldDB" id="A0A1E7K6B4"/>
<accession>A0A1E7K6B4</accession>
<evidence type="ECO:0000256" key="1">
    <source>
        <dbReference type="ARBA" id="ARBA00008791"/>
    </source>
</evidence>
<dbReference type="InterPro" id="IPR014729">
    <property type="entry name" value="Rossmann-like_a/b/a_fold"/>
</dbReference>
<protein>
    <recommendedName>
        <fullName evidence="3">UspA domain-containing protein</fullName>
    </recommendedName>
</protein>
<feature type="domain" description="UspA" evidence="3">
    <location>
        <begin position="167"/>
        <end position="301"/>
    </location>
</feature>
<proteinExistence type="inferred from homology"/>
<reference evidence="4 5" key="1">
    <citation type="journal article" date="2016" name="Front. Microbiol.">
        <title>Comparative Genomics Analysis of Streptomyces Species Reveals Their Adaptation to the Marine Environment and Their Diversity at the Genomic Level.</title>
        <authorList>
            <person name="Tian X."/>
            <person name="Zhang Z."/>
            <person name="Yang T."/>
            <person name="Chen M."/>
            <person name="Li J."/>
            <person name="Chen F."/>
            <person name="Yang J."/>
            <person name="Li W."/>
            <person name="Zhang B."/>
            <person name="Zhang Z."/>
            <person name="Wu J."/>
            <person name="Zhang C."/>
            <person name="Long L."/>
            <person name="Xiao J."/>
        </authorList>
    </citation>
    <scope>NUCLEOTIDE SEQUENCE [LARGE SCALE GENOMIC DNA]</scope>
    <source>
        <strain evidence="4 5">SCSIO M10379</strain>
    </source>
</reference>
<dbReference type="PANTHER" id="PTHR46268">
    <property type="entry name" value="STRESS RESPONSE PROTEIN NHAX"/>
    <property type="match status" value="1"/>
</dbReference>
<evidence type="ECO:0000313" key="5">
    <source>
        <dbReference type="Proteomes" id="UP000175829"/>
    </source>
</evidence>
<dbReference type="PRINTS" id="PR01438">
    <property type="entry name" value="UNVRSLSTRESS"/>
</dbReference>
<dbReference type="PANTHER" id="PTHR46268:SF6">
    <property type="entry name" value="UNIVERSAL STRESS PROTEIN UP12"/>
    <property type="match status" value="1"/>
</dbReference>
<name>A0A1E7K6B4_9ACTN</name>
<dbReference type="PATRIC" id="fig|943816.4.peg.3180"/>
<evidence type="ECO:0000256" key="2">
    <source>
        <dbReference type="SAM" id="MobiDB-lite"/>
    </source>
</evidence>
<comment type="caution">
    <text evidence="4">The sequence shown here is derived from an EMBL/GenBank/DDBJ whole genome shotgun (WGS) entry which is preliminary data.</text>
</comment>
<comment type="similarity">
    <text evidence="1">Belongs to the universal stress protein A family.</text>
</comment>
<evidence type="ECO:0000313" key="4">
    <source>
        <dbReference type="EMBL" id="OEU99464.1"/>
    </source>
</evidence>
<organism evidence="4 5">
    <name type="scientific">Streptomyces qinglanensis</name>
    <dbReference type="NCBI Taxonomy" id="943816"/>
    <lineage>
        <taxon>Bacteria</taxon>
        <taxon>Bacillati</taxon>
        <taxon>Actinomycetota</taxon>
        <taxon>Actinomycetes</taxon>
        <taxon>Kitasatosporales</taxon>
        <taxon>Streptomycetaceae</taxon>
        <taxon>Streptomyces</taxon>
    </lineage>
</organism>
<dbReference type="Pfam" id="PF00582">
    <property type="entry name" value="Usp"/>
    <property type="match status" value="2"/>
</dbReference>
<feature type="region of interest" description="Disordered" evidence="2">
    <location>
        <begin position="1"/>
        <end position="20"/>
    </location>
</feature>
<dbReference type="InterPro" id="IPR006016">
    <property type="entry name" value="UspA"/>
</dbReference>
<feature type="domain" description="UspA" evidence="3">
    <location>
        <begin position="19"/>
        <end position="154"/>
    </location>
</feature>
<dbReference type="InterPro" id="IPR006015">
    <property type="entry name" value="Universal_stress_UspA"/>
</dbReference>
<dbReference type="RefSeq" id="WP_019356284.1">
    <property type="nucleotide sequence ID" value="NZ_LJGV01000022.1"/>
</dbReference>